<evidence type="ECO:0000313" key="1">
    <source>
        <dbReference type="EMBL" id="TWI53861.1"/>
    </source>
</evidence>
<sequence length="195" mass="22084">MNHKALSFRERLRQAGSELHQQVDDVFSSYRLTEREGYQAFLVAHASALFPLEEMLERAGIQQLVPDWTERCRRFALAEDLASLGVELPSYEPLDLYPGEAAQWGFAYVLEGSRLGGKMLARIVSTSPDSRVREALRYLTHVPRGGHNSWPAFLQELECQAAKWPDQDVFEGQAQAFAVFLKAGQRFRPLDSSVI</sequence>
<name>A0A562QAS6_9PSED</name>
<dbReference type="CDD" id="cd19166">
    <property type="entry name" value="HemeO-bac"/>
    <property type="match status" value="1"/>
</dbReference>
<dbReference type="OrthoDB" id="114943at2"/>
<keyword evidence="2" id="KW-1185">Reference proteome</keyword>
<comment type="caution">
    <text evidence="1">The sequence shown here is derived from an EMBL/GenBank/DDBJ whole genome shotgun (WGS) entry which is preliminary data.</text>
</comment>
<dbReference type="Proteomes" id="UP000316905">
    <property type="component" value="Unassembled WGS sequence"/>
</dbReference>
<organism evidence="1 2">
    <name type="scientific">Pseudomonas duriflava</name>
    <dbReference type="NCBI Taxonomy" id="459528"/>
    <lineage>
        <taxon>Bacteria</taxon>
        <taxon>Pseudomonadati</taxon>
        <taxon>Pseudomonadota</taxon>
        <taxon>Gammaproteobacteria</taxon>
        <taxon>Pseudomonadales</taxon>
        <taxon>Pseudomonadaceae</taxon>
        <taxon>Pseudomonas</taxon>
    </lineage>
</organism>
<proteinExistence type="predicted"/>
<protein>
    <submittedName>
        <fullName evidence="1">Heme oxygenase</fullName>
    </submittedName>
</protein>
<dbReference type="Gene3D" id="1.20.910.10">
    <property type="entry name" value="Heme oxygenase-like"/>
    <property type="match status" value="1"/>
</dbReference>
<reference evidence="1 2" key="1">
    <citation type="journal article" date="2015" name="Stand. Genomic Sci.">
        <title>Genomic Encyclopedia of Bacterial and Archaeal Type Strains, Phase III: the genomes of soil and plant-associated and newly described type strains.</title>
        <authorList>
            <person name="Whitman W.B."/>
            <person name="Woyke T."/>
            <person name="Klenk H.P."/>
            <person name="Zhou Y."/>
            <person name="Lilburn T.G."/>
            <person name="Beck B.J."/>
            <person name="De Vos P."/>
            <person name="Vandamme P."/>
            <person name="Eisen J.A."/>
            <person name="Garrity G."/>
            <person name="Hugenholtz P."/>
            <person name="Kyrpides N.C."/>
        </authorList>
    </citation>
    <scope>NUCLEOTIDE SEQUENCE [LARGE SCALE GENOMIC DNA]</scope>
    <source>
        <strain evidence="1 2">CGMCC 1.6858</strain>
    </source>
</reference>
<accession>A0A562QAS6</accession>
<dbReference type="EMBL" id="VLKY01000007">
    <property type="protein sequence ID" value="TWI53861.1"/>
    <property type="molecule type" value="Genomic_DNA"/>
</dbReference>
<dbReference type="InterPro" id="IPR016084">
    <property type="entry name" value="Haem_Oase-like_multi-hlx"/>
</dbReference>
<dbReference type="AlphaFoldDB" id="A0A562QAS6"/>
<dbReference type="SUPFAM" id="SSF48613">
    <property type="entry name" value="Heme oxygenase-like"/>
    <property type="match status" value="1"/>
</dbReference>
<dbReference type="RefSeq" id="WP_145142084.1">
    <property type="nucleotide sequence ID" value="NZ_VLKY01000007.1"/>
</dbReference>
<evidence type="ECO:0000313" key="2">
    <source>
        <dbReference type="Proteomes" id="UP000316905"/>
    </source>
</evidence>
<gene>
    <name evidence="1" type="ORF">IQ22_02472</name>
</gene>